<proteinExistence type="predicted"/>
<gene>
    <name evidence="1" type="ORF">A3H70_03645</name>
</gene>
<dbReference type="STRING" id="1798553.A3H70_03645"/>
<dbReference type="Gene3D" id="1.20.1440.60">
    <property type="entry name" value="23S rRNA-intervening sequence"/>
    <property type="match status" value="1"/>
</dbReference>
<dbReference type="AlphaFoldDB" id="A0A1G2BPA4"/>
<dbReference type="PANTHER" id="PTHR38471">
    <property type="entry name" value="FOUR HELIX BUNDLE PROTEIN"/>
    <property type="match status" value="1"/>
</dbReference>
<protein>
    <recommendedName>
        <fullName evidence="3">Four helix bundle protein</fullName>
    </recommendedName>
</protein>
<sequence>MPEAVNKKITGYRDLDVYQNLFRLMTVIITKVIIKLPKEEKFDLVSQMRRASKACPALLAEGFAKRYQKKHWSKYLDDCLGECNEMIHHLEAIIALYSQYYQSKQSLEMLIDQYDKCSRQLTKLKQSWVNYHKNDS</sequence>
<dbReference type="SUPFAM" id="SSF158446">
    <property type="entry name" value="IVS-encoded protein-like"/>
    <property type="match status" value="1"/>
</dbReference>
<dbReference type="EMBL" id="MHKO01000057">
    <property type="protein sequence ID" value="OGY90951.1"/>
    <property type="molecule type" value="Genomic_DNA"/>
</dbReference>
<comment type="caution">
    <text evidence="1">The sequence shown here is derived from an EMBL/GenBank/DDBJ whole genome shotgun (WGS) entry which is preliminary data.</text>
</comment>
<dbReference type="Proteomes" id="UP000178109">
    <property type="component" value="Unassembled WGS sequence"/>
</dbReference>
<organism evidence="1 2">
    <name type="scientific">Candidatus Komeilibacteria bacterium RIFCSPLOWO2_02_FULL_48_11</name>
    <dbReference type="NCBI Taxonomy" id="1798553"/>
    <lineage>
        <taxon>Bacteria</taxon>
        <taxon>Candidatus Komeiliibacteriota</taxon>
    </lineage>
</organism>
<dbReference type="InterPro" id="IPR012657">
    <property type="entry name" value="23S_rRNA-intervening_sequence"/>
</dbReference>
<evidence type="ECO:0000313" key="2">
    <source>
        <dbReference type="Proteomes" id="UP000178109"/>
    </source>
</evidence>
<dbReference type="Pfam" id="PF05635">
    <property type="entry name" value="23S_rRNA_IVP"/>
    <property type="match status" value="1"/>
</dbReference>
<dbReference type="InterPro" id="IPR036583">
    <property type="entry name" value="23S_rRNA_IVS_sf"/>
</dbReference>
<accession>A0A1G2BPA4</accession>
<reference evidence="1 2" key="1">
    <citation type="journal article" date="2016" name="Nat. Commun.">
        <title>Thousands of microbial genomes shed light on interconnected biogeochemical processes in an aquifer system.</title>
        <authorList>
            <person name="Anantharaman K."/>
            <person name="Brown C.T."/>
            <person name="Hug L.A."/>
            <person name="Sharon I."/>
            <person name="Castelle C.J."/>
            <person name="Probst A.J."/>
            <person name="Thomas B.C."/>
            <person name="Singh A."/>
            <person name="Wilkins M.J."/>
            <person name="Karaoz U."/>
            <person name="Brodie E.L."/>
            <person name="Williams K.H."/>
            <person name="Hubbard S.S."/>
            <person name="Banfield J.F."/>
        </authorList>
    </citation>
    <scope>NUCLEOTIDE SEQUENCE [LARGE SCALE GENOMIC DNA]</scope>
</reference>
<dbReference type="PANTHER" id="PTHR38471:SF2">
    <property type="entry name" value="FOUR HELIX BUNDLE PROTEIN"/>
    <property type="match status" value="1"/>
</dbReference>
<evidence type="ECO:0008006" key="3">
    <source>
        <dbReference type="Google" id="ProtNLM"/>
    </source>
</evidence>
<name>A0A1G2BPA4_9BACT</name>
<evidence type="ECO:0000313" key="1">
    <source>
        <dbReference type="EMBL" id="OGY90951.1"/>
    </source>
</evidence>
<dbReference type="NCBIfam" id="TIGR02436">
    <property type="entry name" value="four helix bundle protein"/>
    <property type="match status" value="1"/>
</dbReference>